<comment type="similarity">
    <text evidence="7">Belongs to the DNA polymerase HolA subunit family.</text>
</comment>
<feature type="domain" description="DNA polymerase III delta subunit-like C-terminal" evidence="10">
    <location>
        <begin position="216"/>
        <end position="334"/>
    </location>
</feature>
<evidence type="ECO:0000259" key="10">
    <source>
        <dbReference type="Pfam" id="PF21694"/>
    </source>
</evidence>
<dbReference type="Gene3D" id="3.40.50.300">
    <property type="entry name" value="P-loop containing nucleotide triphosphate hydrolases"/>
    <property type="match status" value="1"/>
</dbReference>
<dbReference type="EMBL" id="JACOOX010000006">
    <property type="protein sequence ID" value="MBC5663466.1"/>
    <property type="molecule type" value="Genomic_DNA"/>
</dbReference>
<proteinExistence type="inferred from homology"/>
<evidence type="ECO:0000256" key="8">
    <source>
        <dbReference type="ARBA" id="ARBA00049244"/>
    </source>
</evidence>
<dbReference type="SUPFAM" id="SSF52540">
    <property type="entry name" value="P-loop containing nucleoside triphosphate hydrolases"/>
    <property type="match status" value="1"/>
</dbReference>
<evidence type="ECO:0000256" key="2">
    <source>
        <dbReference type="ARBA" id="ARBA00017703"/>
    </source>
</evidence>
<dbReference type="Pfam" id="PF21694">
    <property type="entry name" value="DNA_pol3_delta_C"/>
    <property type="match status" value="1"/>
</dbReference>
<feature type="domain" description="DNA polymerase III delta N-terminal" evidence="9">
    <location>
        <begin position="29"/>
        <end position="135"/>
    </location>
</feature>
<keyword evidence="3 11" id="KW-0808">Transferase</keyword>
<dbReference type="PANTHER" id="PTHR34388:SF1">
    <property type="entry name" value="DNA POLYMERASE III SUBUNIT DELTA"/>
    <property type="match status" value="1"/>
</dbReference>
<dbReference type="SUPFAM" id="SSF48019">
    <property type="entry name" value="post-AAA+ oligomerization domain-like"/>
    <property type="match status" value="1"/>
</dbReference>
<dbReference type="Proteomes" id="UP000615234">
    <property type="component" value="Unassembled WGS sequence"/>
</dbReference>
<dbReference type="EC" id="2.7.7.7" evidence="1"/>
<dbReference type="NCBIfam" id="TIGR01128">
    <property type="entry name" value="holA"/>
    <property type="match status" value="1"/>
</dbReference>
<evidence type="ECO:0000256" key="3">
    <source>
        <dbReference type="ARBA" id="ARBA00022679"/>
    </source>
</evidence>
<dbReference type="InterPro" id="IPR005790">
    <property type="entry name" value="DNA_polIII_delta"/>
</dbReference>
<organism evidence="11 12">
    <name type="scientific">Coprococcus hominis</name>
    <name type="common">ex Liu et al. 2022</name>
    <dbReference type="NCBI Taxonomy" id="2763039"/>
    <lineage>
        <taxon>Bacteria</taxon>
        <taxon>Bacillati</taxon>
        <taxon>Bacillota</taxon>
        <taxon>Clostridia</taxon>
        <taxon>Lachnospirales</taxon>
        <taxon>Lachnospiraceae</taxon>
        <taxon>Coprococcus</taxon>
    </lineage>
</organism>
<evidence type="ECO:0000256" key="6">
    <source>
        <dbReference type="ARBA" id="ARBA00022932"/>
    </source>
</evidence>
<dbReference type="AlphaFoldDB" id="A0A8I0AM09"/>
<dbReference type="InterPro" id="IPR048466">
    <property type="entry name" value="DNA_pol3_delta-like_C"/>
</dbReference>
<evidence type="ECO:0000313" key="12">
    <source>
        <dbReference type="Proteomes" id="UP000615234"/>
    </source>
</evidence>
<dbReference type="GO" id="GO:0006261">
    <property type="term" value="P:DNA-templated DNA replication"/>
    <property type="evidence" value="ECO:0007669"/>
    <property type="project" value="TreeGrafter"/>
</dbReference>
<comment type="caution">
    <text evidence="11">The sequence shown here is derived from an EMBL/GenBank/DDBJ whole genome shotgun (WGS) entry which is preliminary data.</text>
</comment>
<reference evidence="11 12" key="1">
    <citation type="submission" date="2020-08" db="EMBL/GenBank/DDBJ databases">
        <title>Genome public.</title>
        <authorList>
            <person name="Liu C."/>
            <person name="Sun Q."/>
        </authorList>
    </citation>
    <scope>NUCLEOTIDE SEQUENCE [LARGE SCALE GENOMIC DNA]</scope>
    <source>
        <strain evidence="11 12">NSJ-10</strain>
    </source>
</reference>
<protein>
    <recommendedName>
        <fullName evidence="2">DNA polymerase III subunit delta</fullName>
        <ecNumber evidence="1">2.7.7.7</ecNumber>
    </recommendedName>
</protein>
<dbReference type="Pfam" id="PF06144">
    <property type="entry name" value="DNA_pol3_delta"/>
    <property type="match status" value="1"/>
</dbReference>
<dbReference type="Gene3D" id="1.10.8.60">
    <property type="match status" value="1"/>
</dbReference>
<evidence type="ECO:0000259" key="9">
    <source>
        <dbReference type="Pfam" id="PF06144"/>
    </source>
</evidence>
<dbReference type="GO" id="GO:0003887">
    <property type="term" value="F:DNA-directed DNA polymerase activity"/>
    <property type="evidence" value="ECO:0007669"/>
    <property type="project" value="UniProtKB-KW"/>
</dbReference>
<keyword evidence="5" id="KW-0235">DNA replication</keyword>
<keyword evidence="6" id="KW-0239">DNA-directed DNA polymerase</keyword>
<keyword evidence="4 11" id="KW-0548">Nucleotidyltransferase</keyword>
<dbReference type="GO" id="GO:0003677">
    <property type="term" value="F:DNA binding"/>
    <property type="evidence" value="ECO:0007669"/>
    <property type="project" value="InterPro"/>
</dbReference>
<name>A0A8I0AM09_9FIRM</name>
<dbReference type="Gene3D" id="1.20.272.10">
    <property type="match status" value="1"/>
</dbReference>
<dbReference type="PANTHER" id="PTHR34388">
    <property type="entry name" value="DNA POLYMERASE III SUBUNIT DELTA"/>
    <property type="match status" value="1"/>
</dbReference>
<sequence>MAAGKKQSGKDAMAVINEHIKNESYAPVYLLYGDETYLVNQYRDKLLSAVTDREDNMNFAKFAGEKIDPMEIIGFCETMPFFADRRVVLAEGTGLFKKSCEEFAERIKELPDTSLILFVESEVDKRNKLYKTVDKLGEALCFETPNEKTLAVWVKGMFKGEGKRITDDAIRSLIEHTGSDMNSIKNEIDKLISYTVDREDVTVSDVEALCVGNSEGHIFEMIDAISRKQQDRALHLYHELLENREPAMRILFLIARQYDLLLKTKMCLAENKNYADTASVLGIPSWSVKKYAEQCRNYSEQELKKIMEACQDTDYKLKTSQASDVVAVEVLLISLSR</sequence>
<evidence type="ECO:0000256" key="7">
    <source>
        <dbReference type="ARBA" id="ARBA00034754"/>
    </source>
</evidence>
<comment type="catalytic activity">
    <reaction evidence="8">
        <text>DNA(n) + a 2'-deoxyribonucleoside 5'-triphosphate = DNA(n+1) + diphosphate</text>
        <dbReference type="Rhea" id="RHEA:22508"/>
        <dbReference type="Rhea" id="RHEA-COMP:17339"/>
        <dbReference type="Rhea" id="RHEA-COMP:17340"/>
        <dbReference type="ChEBI" id="CHEBI:33019"/>
        <dbReference type="ChEBI" id="CHEBI:61560"/>
        <dbReference type="ChEBI" id="CHEBI:173112"/>
        <dbReference type="EC" id="2.7.7.7"/>
    </reaction>
</comment>
<evidence type="ECO:0000256" key="1">
    <source>
        <dbReference type="ARBA" id="ARBA00012417"/>
    </source>
</evidence>
<evidence type="ECO:0000313" key="11">
    <source>
        <dbReference type="EMBL" id="MBC5663466.1"/>
    </source>
</evidence>
<dbReference type="InterPro" id="IPR010372">
    <property type="entry name" value="DNA_pol3_delta_N"/>
</dbReference>
<keyword evidence="12" id="KW-1185">Reference proteome</keyword>
<evidence type="ECO:0000256" key="5">
    <source>
        <dbReference type="ARBA" id="ARBA00022705"/>
    </source>
</evidence>
<dbReference type="InterPro" id="IPR008921">
    <property type="entry name" value="DNA_pol3_clamp-load_cplx_C"/>
</dbReference>
<dbReference type="InterPro" id="IPR027417">
    <property type="entry name" value="P-loop_NTPase"/>
</dbReference>
<dbReference type="RefSeq" id="WP_117785130.1">
    <property type="nucleotide sequence ID" value="NZ_JACOOX010000006.1"/>
</dbReference>
<gene>
    <name evidence="11" type="primary">holA</name>
    <name evidence="11" type="ORF">H8S09_11390</name>
</gene>
<accession>A0A8I0AM09</accession>
<dbReference type="GO" id="GO:0009360">
    <property type="term" value="C:DNA polymerase III complex"/>
    <property type="evidence" value="ECO:0007669"/>
    <property type="project" value="InterPro"/>
</dbReference>
<evidence type="ECO:0000256" key="4">
    <source>
        <dbReference type="ARBA" id="ARBA00022695"/>
    </source>
</evidence>